<evidence type="ECO:0000256" key="9">
    <source>
        <dbReference type="ARBA" id="ARBA00023224"/>
    </source>
</evidence>
<feature type="transmembrane region" description="Helical" evidence="11">
    <location>
        <begin position="114"/>
        <end position="135"/>
    </location>
</feature>
<evidence type="ECO:0000313" key="14">
    <source>
        <dbReference type="Proteomes" id="UP000001593"/>
    </source>
</evidence>
<feature type="transmembrane region" description="Helical" evidence="11">
    <location>
        <begin position="47"/>
        <end position="66"/>
    </location>
</feature>
<dbReference type="Gene3D" id="1.20.1070.10">
    <property type="entry name" value="Rhodopsin 7-helix transmembrane proteins"/>
    <property type="match status" value="1"/>
</dbReference>
<reference evidence="13 14" key="1">
    <citation type="journal article" date="2007" name="Science">
        <title>Sea anemone genome reveals ancestral eumetazoan gene repertoire and genomic organization.</title>
        <authorList>
            <person name="Putnam N.H."/>
            <person name="Srivastava M."/>
            <person name="Hellsten U."/>
            <person name="Dirks B."/>
            <person name="Chapman J."/>
            <person name="Salamov A."/>
            <person name="Terry A."/>
            <person name="Shapiro H."/>
            <person name="Lindquist E."/>
            <person name="Kapitonov V.V."/>
            <person name="Jurka J."/>
            <person name="Genikhovich G."/>
            <person name="Grigoriev I.V."/>
            <person name="Lucas S.M."/>
            <person name="Steele R.E."/>
            <person name="Finnerty J.R."/>
            <person name="Technau U."/>
            <person name="Martindale M.Q."/>
            <person name="Rokhsar D.S."/>
        </authorList>
    </citation>
    <scope>NUCLEOTIDE SEQUENCE [LARGE SCALE GENOMIC DNA]</scope>
    <source>
        <strain evidence="14">CH2 X CH6</strain>
    </source>
</reference>
<feature type="transmembrane region" description="Helical" evidence="11">
    <location>
        <begin position="72"/>
        <end position="94"/>
    </location>
</feature>
<evidence type="ECO:0000256" key="6">
    <source>
        <dbReference type="ARBA" id="ARBA00023136"/>
    </source>
</evidence>
<protein>
    <recommendedName>
        <fullName evidence="12">G-protein coupled receptors family 1 profile domain-containing protein</fullName>
    </recommendedName>
</protein>
<keyword evidence="8" id="KW-0325">Glycoprotein</keyword>
<dbReference type="OMA" id="YINCICL"/>
<evidence type="ECO:0000256" key="4">
    <source>
        <dbReference type="ARBA" id="ARBA00022989"/>
    </source>
</evidence>
<dbReference type="Proteomes" id="UP000001593">
    <property type="component" value="Unassembled WGS sequence"/>
</dbReference>
<keyword evidence="7 10" id="KW-0675">Receptor</keyword>
<feature type="transmembrane region" description="Helical" evidence="11">
    <location>
        <begin position="240"/>
        <end position="263"/>
    </location>
</feature>
<evidence type="ECO:0000256" key="7">
    <source>
        <dbReference type="ARBA" id="ARBA00023170"/>
    </source>
</evidence>
<dbReference type="PANTHER" id="PTHR24246">
    <property type="entry name" value="OLFACTORY RECEPTOR AND ADENOSINE RECEPTOR"/>
    <property type="match status" value="1"/>
</dbReference>
<feature type="domain" description="G-protein coupled receptors family 1 profile" evidence="12">
    <location>
        <begin position="25"/>
        <end position="260"/>
    </location>
</feature>
<dbReference type="PROSITE" id="PS00237">
    <property type="entry name" value="G_PROTEIN_RECEP_F1_1"/>
    <property type="match status" value="1"/>
</dbReference>
<dbReference type="PRINTS" id="PR00237">
    <property type="entry name" value="GPCRRHODOPSN"/>
</dbReference>
<evidence type="ECO:0000256" key="2">
    <source>
        <dbReference type="ARBA" id="ARBA00022475"/>
    </source>
</evidence>
<dbReference type="InParanoid" id="A7RXY3"/>
<evidence type="ECO:0000256" key="11">
    <source>
        <dbReference type="SAM" id="Phobius"/>
    </source>
</evidence>
<evidence type="ECO:0000256" key="8">
    <source>
        <dbReference type="ARBA" id="ARBA00023180"/>
    </source>
</evidence>
<keyword evidence="9 10" id="KW-0807">Transducer</keyword>
<dbReference type="GO" id="GO:0007186">
    <property type="term" value="P:G protein-coupled receptor signaling pathway"/>
    <property type="evidence" value="ECO:0000318"/>
    <property type="project" value="GO_Central"/>
</dbReference>
<dbReference type="InterPro" id="IPR017452">
    <property type="entry name" value="GPCR_Rhodpsn_7TM"/>
</dbReference>
<dbReference type="SUPFAM" id="SSF81321">
    <property type="entry name" value="Family A G protein-coupled receptor-like"/>
    <property type="match status" value="1"/>
</dbReference>
<dbReference type="PANTHER" id="PTHR24246:SF27">
    <property type="entry name" value="ADENOSINE RECEPTOR, ISOFORM A"/>
    <property type="match status" value="1"/>
</dbReference>
<proteinExistence type="inferred from homology"/>
<dbReference type="InterPro" id="IPR000276">
    <property type="entry name" value="GPCR_Rhodpsn"/>
</dbReference>
<comment type="similarity">
    <text evidence="10">Belongs to the G-protein coupled receptor 1 family.</text>
</comment>
<keyword evidence="14" id="KW-1185">Reference proteome</keyword>
<dbReference type="GO" id="GO:0005886">
    <property type="term" value="C:plasma membrane"/>
    <property type="evidence" value="ECO:0000318"/>
    <property type="project" value="GO_Central"/>
</dbReference>
<name>A7RXY3_NEMVE</name>
<feature type="transmembrane region" description="Helical" evidence="11">
    <location>
        <begin position="147"/>
        <end position="170"/>
    </location>
</feature>
<dbReference type="eggNOG" id="KOG3656">
    <property type="taxonomic scope" value="Eukaryota"/>
</dbReference>
<dbReference type="STRING" id="45351.A7RXY3"/>
<dbReference type="PROSITE" id="PS50262">
    <property type="entry name" value="G_PROTEIN_RECEP_F1_2"/>
    <property type="match status" value="1"/>
</dbReference>
<evidence type="ECO:0000256" key="3">
    <source>
        <dbReference type="ARBA" id="ARBA00022692"/>
    </source>
</evidence>
<keyword evidence="5 10" id="KW-0297">G-protein coupled receptor</keyword>
<evidence type="ECO:0000256" key="5">
    <source>
        <dbReference type="ARBA" id="ARBA00023040"/>
    </source>
</evidence>
<dbReference type="CDD" id="cd00637">
    <property type="entry name" value="7tm_classA_rhodopsin-like"/>
    <property type="match status" value="1"/>
</dbReference>
<accession>A7RXY3</accession>
<dbReference type="OrthoDB" id="9445642at2759"/>
<organism evidence="13 14">
    <name type="scientific">Nematostella vectensis</name>
    <name type="common">Starlet sea anemone</name>
    <dbReference type="NCBI Taxonomy" id="45351"/>
    <lineage>
        <taxon>Eukaryota</taxon>
        <taxon>Metazoa</taxon>
        <taxon>Cnidaria</taxon>
        <taxon>Anthozoa</taxon>
        <taxon>Hexacorallia</taxon>
        <taxon>Actiniaria</taxon>
        <taxon>Edwardsiidae</taxon>
        <taxon>Nematostella</taxon>
    </lineage>
</organism>
<dbReference type="KEGG" id="nve:5515687"/>
<gene>
    <name evidence="13" type="ORF">NEMVEDRAFT_v1g203791</name>
</gene>
<evidence type="ECO:0000256" key="1">
    <source>
        <dbReference type="ARBA" id="ARBA00004651"/>
    </source>
</evidence>
<evidence type="ECO:0000259" key="12">
    <source>
        <dbReference type="PROSITE" id="PS50262"/>
    </source>
</evidence>
<keyword evidence="3 10" id="KW-0812">Transmembrane</keyword>
<dbReference type="GO" id="GO:0001609">
    <property type="term" value="F:G protein-coupled adenosine receptor activity"/>
    <property type="evidence" value="ECO:0000318"/>
    <property type="project" value="GO_Central"/>
</dbReference>
<comment type="subcellular location">
    <subcellularLocation>
        <location evidence="1">Cell membrane</location>
        <topology evidence="1">Multi-pass membrane protein</topology>
    </subcellularLocation>
</comment>
<feature type="transmembrane region" description="Helical" evidence="11">
    <location>
        <begin position="204"/>
        <end position="225"/>
    </location>
</feature>
<sequence length="310" mass="34757">MALSKEILQAFDVSLICLSVVIVLLNSAVIVLVILNKSIRSFTNGFVVSLALSDILTGGLFFPIAIGDGSFVGLPYINCICLLLGVGNVCCVTYDRYMSISSPLTYATDIRKRFKLLVAVCWSVPILFALIPVIWSADGTTLAHKVYIYVLEICGVVIPFIFIFSVYCYIFRQVRKCNQKLAMDLIDVETSRKRRKSLFSEAKVARVFITVSVLFLLSWIPILYITTMINIGREDLFPKWLLLVGFYALALGSMANPIIYCFLKPDFKALVNRLLFRKVRRAFRASFNTRTATANVVLASSNNSYDNTKL</sequence>
<keyword evidence="6 11" id="KW-0472">Membrane</keyword>
<dbReference type="Pfam" id="PF00001">
    <property type="entry name" value="7tm_1"/>
    <property type="match status" value="1"/>
</dbReference>
<dbReference type="PhylomeDB" id="A7RXY3"/>
<evidence type="ECO:0000256" key="10">
    <source>
        <dbReference type="RuleBase" id="RU000688"/>
    </source>
</evidence>
<dbReference type="SMART" id="SM01381">
    <property type="entry name" value="7TM_GPCR_Srsx"/>
    <property type="match status" value="1"/>
</dbReference>
<keyword evidence="4 11" id="KW-1133">Transmembrane helix</keyword>
<keyword evidence="2" id="KW-1003">Cell membrane</keyword>
<dbReference type="HOGENOM" id="CLU_009579_3_6_1"/>
<dbReference type="AlphaFoldDB" id="A7RXY3"/>
<feature type="transmembrane region" description="Helical" evidence="11">
    <location>
        <begin position="13"/>
        <end position="35"/>
    </location>
</feature>
<dbReference type="EMBL" id="DS469551">
    <property type="protein sequence ID" value="EDO43702.1"/>
    <property type="molecule type" value="Genomic_DNA"/>
</dbReference>
<evidence type="ECO:0000313" key="13">
    <source>
        <dbReference type="EMBL" id="EDO43702.1"/>
    </source>
</evidence>